<evidence type="ECO:0000313" key="2">
    <source>
        <dbReference type="Proteomes" id="UP000030663"/>
    </source>
</evidence>
<name>X0BCT8_FUSOX</name>
<dbReference type="GO" id="GO:0005829">
    <property type="term" value="C:cytosol"/>
    <property type="evidence" value="ECO:0007669"/>
    <property type="project" value="TreeGrafter"/>
</dbReference>
<dbReference type="InterPro" id="IPR031100">
    <property type="entry name" value="LOG_fam"/>
</dbReference>
<evidence type="ECO:0000313" key="1">
    <source>
        <dbReference type="EMBL" id="EXK76289.1"/>
    </source>
</evidence>
<dbReference type="PANTHER" id="PTHR31223">
    <property type="entry name" value="LOG FAMILY PROTEIN YJL055W"/>
    <property type="match status" value="1"/>
</dbReference>
<dbReference type="PANTHER" id="PTHR31223:SF70">
    <property type="entry name" value="LOG FAMILY PROTEIN YJL055W"/>
    <property type="match status" value="1"/>
</dbReference>
<accession>X0BCT8</accession>
<dbReference type="HOGENOM" id="CLU_058336_1_0_1"/>
<gene>
    <name evidence="1" type="ORF">FOQG_18963</name>
</gene>
<dbReference type="Gene3D" id="3.40.50.450">
    <property type="match status" value="1"/>
</dbReference>
<dbReference type="AlphaFoldDB" id="X0BCT8"/>
<sequence>MGAIASTLVQLSGPSAVCGIVPAALVKYEEGMTPRRADPFEFGTRTVVRDMHTRKRLMANAVLDGAPGSGFVALSGGYGTIEELLEMTTWYQLGIHKCGICIFSVEGFYKGLLDWIDQVIWDGFIGQKDASIFRVATSANEVVSCLSDKHHHGVV</sequence>
<dbReference type="GO" id="GO:0016799">
    <property type="term" value="F:hydrolase activity, hydrolyzing N-glycosyl compounds"/>
    <property type="evidence" value="ECO:0007669"/>
    <property type="project" value="TreeGrafter"/>
</dbReference>
<proteinExistence type="predicted"/>
<protein>
    <submittedName>
        <fullName evidence="1">Uncharacterized protein</fullName>
    </submittedName>
</protein>
<keyword evidence="2" id="KW-1185">Reference proteome</keyword>
<dbReference type="EMBL" id="KI979550">
    <property type="protein sequence ID" value="EXK76289.1"/>
    <property type="molecule type" value="Genomic_DNA"/>
</dbReference>
<dbReference type="Proteomes" id="UP000030663">
    <property type="component" value="Unassembled WGS sequence"/>
</dbReference>
<dbReference type="SUPFAM" id="SSF102405">
    <property type="entry name" value="MCP/YpsA-like"/>
    <property type="match status" value="1"/>
</dbReference>
<dbReference type="Pfam" id="PF03641">
    <property type="entry name" value="Lysine_decarbox"/>
    <property type="match status" value="1"/>
</dbReference>
<dbReference type="GO" id="GO:0009691">
    <property type="term" value="P:cytokinin biosynthetic process"/>
    <property type="evidence" value="ECO:0007669"/>
    <property type="project" value="TreeGrafter"/>
</dbReference>
<organism evidence="1 2">
    <name type="scientific">Fusarium oxysporum f. sp. raphani 54005</name>
    <dbReference type="NCBI Taxonomy" id="1089458"/>
    <lineage>
        <taxon>Eukaryota</taxon>
        <taxon>Fungi</taxon>
        <taxon>Dikarya</taxon>
        <taxon>Ascomycota</taxon>
        <taxon>Pezizomycotina</taxon>
        <taxon>Sordariomycetes</taxon>
        <taxon>Hypocreomycetidae</taxon>
        <taxon>Hypocreales</taxon>
        <taxon>Nectriaceae</taxon>
        <taxon>Fusarium</taxon>
        <taxon>Fusarium oxysporum species complex</taxon>
    </lineage>
</organism>
<reference evidence="1 2" key="1">
    <citation type="submission" date="2011-11" db="EMBL/GenBank/DDBJ databases">
        <title>The Genome Sequence of Fusarium oxysporum PHW815.</title>
        <authorList>
            <consortium name="The Broad Institute Genome Sequencing Platform"/>
            <person name="Ma L.-J."/>
            <person name="Gale L.R."/>
            <person name="Schwartz D.C."/>
            <person name="Zhou S."/>
            <person name="Corby-Kistler H."/>
            <person name="Young S.K."/>
            <person name="Zeng Q."/>
            <person name="Gargeya S."/>
            <person name="Fitzgerald M."/>
            <person name="Haas B."/>
            <person name="Abouelleil A."/>
            <person name="Alvarado L."/>
            <person name="Arachchi H.M."/>
            <person name="Berlin A."/>
            <person name="Brown A."/>
            <person name="Chapman S.B."/>
            <person name="Chen Z."/>
            <person name="Dunbar C."/>
            <person name="Freedman E."/>
            <person name="Gearin G."/>
            <person name="Goldberg J."/>
            <person name="Griggs A."/>
            <person name="Gujja S."/>
            <person name="Heiman D."/>
            <person name="Howarth C."/>
            <person name="Larson L."/>
            <person name="Lui A."/>
            <person name="MacDonald P.J.P."/>
            <person name="Montmayeur A."/>
            <person name="Murphy C."/>
            <person name="Neiman D."/>
            <person name="Pearson M."/>
            <person name="Priest M."/>
            <person name="Roberts A."/>
            <person name="Saif S."/>
            <person name="Shea T."/>
            <person name="Shenoy N."/>
            <person name="Sisk P."/>
            <person name="Stolte C."/>
            <person name="Sykes S."/>
            <person name="Wortman J."/>
            <person name="Nusbaum C."/>
            <person name="Birren B."/>
        </authorList>
    </citation>
    <scope>NUCLEOTIDE SEQUENCE [LARGE SCALE GENOMIC DNA]</scope>
    <source>
        <strain evidence="1 2">54005</strain>
    </source>
</reference>